<dbReference type="SUPFAM" id="SSF89372">
    <property type="entry name" value="Fucose-specific lectin"/>
    <property type="match status" value="1"/>
</dbReference>
<dbReference type="AlphaFoldDB" id="A0A9P9IT80"/>
<organism evidence="2 3">
    <name type="scientific">Dactylonectria estremocensis</name>
    <dbReference type="NCBI Taxonomy" id="1079267"/>
    <lineage>
        <taxon>Eukaryota</taxon>
        <taxon>Fungi</taxon>
        <taxon>Dikarya</taxon>
        <taxon>Ascomycota</taxon>
        <taxon>Pezizomycotina</taxon>
        <taxon>Sordariomycetes</taxon>
        <taxon>Hypocreomycetidae</taxon>
        <taxon>Hypocreales</taxon>
        <taxon>Nectriaceae</taxon>
        <taxon>Dactylonectria</taxon>
    </lineage>
</organism>
<dbReference type="OrthoDB" id="5396810at2759"/>
<dbReference type="Gene3D" id="2.120.10.70">
    <property type="entry name" value="Fucose-specific lectin"/>
    <property type="match status" value="1"/>
</dbReference>
<keyword evidence="1" id="KW-0812">Transmembrane</keyword>
<name>A0A9P9IT80_9HYPO</name>
<reference evidence="2" key="1">
    <citation type="journal article" date="2021" name="Nat. Commun.">
        <title>Genetic determinants of endophytism in the Arabidopsis root mycobiome.</title>
        <authorList>
            <person name="Mesny F."/>
            <person name="Miyauchi S."/>
            <person name="Thiergart T."/>
            <person name="Pickel B."/>
            <person name="Atanasova L."/>
            <person name="Karlsson M."/>
            <person name="Huettel B."/>
            <person name="Barry K.W."/>
            <person name="Haridas S."/>
            <person name="Chen C."/>
            <person name="Bauer D."/>
            <person name="Andreopoulos W."/>
            <person name="Pangilinan J."/>
            <person name="LaButti K."/>
            <person name="Riley R."/>
            <person name="Lipzen A."/>
            <person name="Clum A."/>
            <person name="Drula E."/>
            <person name="Henrissat B."/>
            <person name="Kohler A."/>
            <person name="Grigoriev I.V."/>
            <person name="Martin F.M."/>
            <person name="Hacquard S."/>
        </authorList>
    </citation>
    <scope>NUCLEOTIDE SEQUENCE</scope>
    <source>
        <strain evidence="2">MPI-CAGE-AT-0021</strain>
    </source>
</reference>
<accession>A0A9P9IT80</accession>
<evidence type="ECO:0000313" key="2">
    <source>
        <dbReference type="EMBL" id="KAH7134478.1"/>
    </source>
</evidence>
<keyword evidence="3" id="KW-1185">Reference proteome</keyword>
<evidence type="ECO:0008006" key="4">
    <source>
        <dbReference type="Google" id="ProtNLM"/>
    </source>
</evidence>
<feature type="transmembrane region" description="Helical" evidence="1">
    <location>
        <begin position="78"/>
        <end position="103"/>
    </location>
</feature>
<evidence type="ECO:0000256" key="1">
    <source>
        <dbReference type="SAM" id="Phobius"/>
    </source>
</evidence>
<sequence length="479" mass="52020">MLNTASFTNLPEVYIDPHANAPQVLYIEHRNNHTGSPESYPEALYAPKPDDFRTNYTGRDAPFVGKPDRGICGLKRRVFFILVAVSAFLVIGAIVGGVAGVTLTKKTSSSDSKSSSSPNATTISTATATISSSSSTASTTNIPSATSNNTSVLPKSGIASVNWTDTAGLSHYYVFHQNRSNDLIASIWDSQGQTWETVSVSASLREWGFDFDLVEGTPISAVAWSDDEAEWNIRVYAVRTGNYLVELKKNLADIDGRWVQKALGSSQWVKTAEGSNIAAWRPNGGEHDDPIVLLYQNEDQHLAYSTSEDWTDTQSLASIPVTNSSGLAISSFAMNGNTSDIAWGFYFDCDNTMRRILVEPDLSTLTIGPNGLGDMSSSSKTNFAAIRVDEVDVIVADTHNDGRVVARWLNQPLWSTPTSPTLKGSPDDIKVSEGFTGIAGNSELRMYGIVNGEIHEWSFVSNEPMEWNYEGQVKTALDG</sequence>
<keyword evidence="1" id="KW-0472">Membrane</keyword>
<protein>
    <recommendedName>
        <fullName evidence="4">Fucose-specific lectin</fullName>
    </recommendedName>
</protein>
<dbReference type="EMBL" id="JAGMUU010000017">
    <property type="protein sequence ID" value="KAH7134478.1"/>
    <property type="molecule type" value="Genomic_DNA"/>
</dbReference>
<keyword evidence="1" id="KW-1133">Transmembrane helix</keyword>
<proteinExistence type="predicted"/>
<comment type="caution">
    <text evidence="2">The sequence shown here is derived from an EMBL/GenBank/DDBJ whole genome shotgun (WGS) entry which is preliminary data.</text>
</comment>
<gene>
    <name evidence="2" type="ORF">B0J13DRAFT_677818</name>
</gene>
<evidence type="ECO:0000313" key="3">
    <source>
        <dbReference type="Proteomes" id="UP000717696"/>
    </source>
</evidence>
<dbReference type="Proteomes" id="UP000717696">
    <property type="component" value="Unassembled WGS sequence"/>
</dbReference>